<keyword evidence="13" id="KW-1185">Reference proteome</keyword>
<comment type="subcellular location">
    <subcellularLocation>
        <location evidence="2">Cytoplasm</location>
    </subcellularLocation>
    <subcellularLocation>
        <location evidence="1">Nucleus</location>
    </subcellularLocation>
</comment>
<feature type="region of interest" description="Disordered" evidence="10">
    <location>
        <begin position="193"/>
        <end position="253"/>
    </location>
</feature>
<feature type="signal peptide" evidence="11">
    <location>
        <begin position="1"/>
        <end position="19"/>
    </location>
</feature>
<keyword evidence="4" id="KW-1017">Isopeptide bond</keyword>
<keyword evidence="9" id="KW-0539">Nucleus</keyword>
<dbReference type="GO" id="GO:0006355">
    <property type="term" value="P:regulation of DNA-templated transcription"/>
    <property type="evidence" value="ECO:0007669"/>
    <property type="project" value="InterPro"/>
</dbReference>
<dbReference type="InterPro" id="IPR028942">
    <property type="entry name" value="WHIM1_dom"/>
</dbReference>
<keyword evidence="7" id="KW-0805">Transcription regulation</keyword>
<keyword evidence="8" id="KW-0804">Transcription</keyword>
<evidence type="ECO:0000256" key="6">
    <source>
        <dbReference type="ARBA" id="ARBA00022843"/>
    </source>
</evidence>
<sequence>MSSSLLSLWLFLSLFLSLSHYLSLSLSESSTKLQNLTTWRQTERGDAPEARDTLSLHAERDSAVRHVGSRIYDRENGISCHQCRQKTRDFAVPCKKMKKKNKPCCIRFCHKCLRNRYGENALEAYAKENWECPKCRGICNCSVCMKRRGQRPTGMLIKTAKATGCSSVFEWLHHNIAEGSNAGNVEAVPAEASRGKEIDNVGKNHTADPQPEMINNADSGNEANQENTSKVSRPASEENAPAENDNTEQPMPVKIRRPRKRDIISTTELEKKAIVLPEGSPLTMVADVEWQAEDAGPALQFLEFCSAFSKILDIRKGQPEDILREIARECVALRGAQPLTVQFHIKLLSLIKEDIGEGSTLYSPENARSWLQDLEKVITESPCIAKELHLDSYDWVSIDYYNLEPSEKLKILNFLCDEALGTEVLRSWIDEENTKFLEQKKEDRGKASAVKQKEKDIKQKMKDEMAKAMAPREGAPLSASEHLELIFKIKTEAEKSSAELAESMEIVPKKKRRMDAVRTERVFIVENGRTFWKLGGSGKSDILAQEIENQDLVEGKEKWFTYDEDSQKVIEKVILTLR</sequence>
<evidence type="ECO:0000256" key="11">
    <source>
        <dbReference type="SAM" id="SignalP"/>
    </source>
</evidence>
<feature type="compositionally biased region" description="Polar residues" evidence="10">
    <location>
        <begin position="216"/>
        <end position="231"/>
    </location>
</feature>
<dbReference type="Pfam" id="PF15612">
    <property type="entry name" value="WHIM1"/>
    <property type="match status" value="1"/>
</dbReference>
<protein>
    <submittedName>
        <fullName evidence="14">Uncharacterized protein LOC120261287 isoform X1</fullName>
    </submittedName>
</protein>
<evidence type="ECO:0000256" key="4">
    <source>
        <dbReference type="ARBA" id="ARBA00022499"/>
    </source>
</evidence>
<evidence type="ECO:0000256" key="1">
    <source>
        <dbReference type="ARBA" id="ARBA00004123"/>
    </source>
</evidence>
<organism evidence="13 14">
    <name type="scientific">Dioscorea cayennensis subsp. rotundata</name>
    <name type="common">White Guinea yam</name>
    <name type="synonym">Dioscorea rotundata</name>
    <dbReference type="NCBI Taxonomy" id="55577"/>
    <lineage>
        <taxon>Eukaryota</taxon>
        <taxon>Viridiplantae</taxon>
        <taxon>Streptophyta</taxon>
        <taxon>Embryophyta</taxon>
        <taxon>Tracheophyta</taxon>
        <taxon>Spermatophyta</taxon>
        <taxon>Magnoliopsida</taxon>
        <taxon>Liliopsida</taxon>
        <taxon>Dioscoreales</taxon>
        <taxon>Dioscoreaceae</taxon>
        <taxon>Dioscorea</taxon>
    </lineage>
</organism>
<keyword evidence="6" id="KW-0832">Ubl conjugation</keyword>
<dbReference type="RefSeq" id="XP_039125056.1">
    <property type="nucleotide sequence ID" value="XM_039269122.1"/>
</dbReference>
<accession>A0AB40BEM7</accession>
<keyword evidence="3" id="KW-0963">Cytoplasm</keyword>
<dbReference type="GO" id="GO:0005737">
    <property type="term" value="C:cytoplasm"/>
    <property type="evidence" value="ECO:0007669"/>
    <property type="project" value="UniProtKB-SubCell"/>
</dbReference>
<dbReference type="GeneID" id="120261287"/>
<dbReference type="InterPro" id="IPR040221">
    <property type="entry name" value="CDCA7/CDA7L"/>
</dbReference>
<name>A0AB40BEM7_DIOCR</name>
<dbReference type="InterPro" id="IPR018866">
    <property type="entry name" value="Znf-4CXXC_R1"/>
</dbReference>
<feature type="chain" id="PRO_5044275264" evidence="11">
    <location>
        <begin position="20"/>
        <end position="578"/>
    </location>
</feature>
<keyword evidence="11" id="KW-0732">Signal</keyword>
<dbReference type="GO" id="GO:0005634">
    <property type="term" value="C:nucleus"/>
    <property type="evidence" value="ECO:0007669"/>
    <property type="project" value="UniProtKB-SubCell"/>
</dbReference>
<evidence type="ECO:0000256" key="3">
    <source>
        <dbReference type="ARBA" id="ARBA00022490"/>
    </source>
</evidence>
<feature type="compositionally biased region" description="Basic and acidic residues" evidence="10">
    <location>
        <begin position="193"/>
        <end position="206"/>
    </location>
</feature>
<dbReference type="PANTHER" id="PTHR31169:SF8">
    <property type="entry name" value="ZINC-FINGER DOMAIN OF MONOAMINE-OXIDASE A REPRESSOR R1 PROTEIN"/>
    <property type="match status" value="1"/>
</dbReference>
<keyword evidence="5" id="KW-0597">Phosphoprotein</keyword>
<evidence type="ECO:0000256" key="5">
    <source>
        <dbReference type="ARBA" id="ARBA00022553"/>
    </source>
</evidence>
<dbReference type="PROSITE" id="PS50827">
    <property type="entry name" value="DDT"/>
    <property type="match status" value="1"/>
</dbReference>
<dbReference type="PANTHER" id="PTHR31169">
    <property type="entry name" value="OS05G0300700 PROTEIN"/>
    <property type="match status" value="1"/>
</dbReference>
<evidence type="ECO:0000313" key="14">
    <source>
        <dbReference type="RefSeq" id="XP_039125056.1"/>
    </source>
</evidence>
<reference evidence="14" key="1">
    <citation type="submission" date="2025-08" db="UniProtKB">
        <authorList>
            <consortium name="RefSeq"/>
        </authorList>
    </citation>
    <scope>IDENTIFICATION</scope>
</reference>
<dbReference type="Pfam" id="PF10497">
    <property type="entry name" value="zf-4CXXC_R1"/>
    <property type="match status" value="1"/>
</dbReference>
<dbReference type="InterPro" id="IPR018501">
    <property type="entry name" value="DDT_dom"/>
</dbReference>
<evidence type="ECO:0000256" key="8">
    <source>
        <dbReference type="ARBA" id="ARBA00023163"/>
    </source>
</evidence>
<evidence type="ECO:0000256" key="7">
    <source>
        <dbReference type="ARBA" id="ARBA00023015"/>
    </source>
</evidence>
<proteinExistence type="predicted"/>
<gene>
    <name evidence="14" type="primary">LOC120261287</name>
</gene>
<feature type="domain" description="DDT" evidence="12">
    <location>
        <begin position="292"/>
        <end position="357"/>
    </location>
</feature>
<evidence type="ECO:0000259" key="12">
    <source>
        <dbReference type="PROSITE" id="PS50827"/>
    </source>
</evidence>
<dbReference type="Proteomes" id="UP001515500">
    <property type="component" value="Chromosome 5"/>
</dbReference>
<evidence type="ECO:0000313" key="13">
    <source>
        <dbReference type="Proteomes" id="UP001515500"/>
    </source>
</evidence>
<evidence type="ECO:0000256" key="2">
    <source>
        <dbReference type="ARBA" id="ARBA00004496"/>
    </source>
</evidence>
<evidence type="ECO:0000256" key="9">
    <source>
        <dbReference type="ARBA" id="ARBA00023242"/>
    </source>
</evidence>
<dbReference type="AlphaFoldDB" id="A0AB40BEM7"/>
<evidence type="ECO:0000256" key="10">
    <source>
        <dbReference type="SAM" id="MobiDB-lite"/>
    </source>
</evidence>